<keyword evidence="12" id="KW-1185">Reference proteome</keyword>
<dbReference type="PANTHER" id="PTHR43301">
    <property type="entry name" value="ARABINAN ENDO-1,5-ALPHA-L-ARABINOSIDASE"/>
    <property type="match status" value="1"/>
</dbReference>
<dbReference type="InterPro" id="IPR016840">
    <property type="entry name" value="Glyco_hydro_43_endo_a_Ara-ase"/>
</dbReference>
<evidence type="ECO:0000256" key="5">
    <source>
        <dbReference type="ARBA" id="ARBA00022801"/>
    </source>
</evidence>
<comment type="pathway">
    <text evidence="2 7">Glycan metabolism; L-arabinan degradation.</text>
</comment>
<protein>
    <recommendedName>
        <fullName evidence="4 7">Arabinan endo-1,5-alpha-L-arabinosidase</fullName>
        <ecNumber evidence="4 7">3.2.1.99</ecNumber>
    </recommendedName>
</protein>
<keyword evidence="10" id="KW-0732">Signal</keyword>
<dbReference type="AlphaFoldDB" id="A0A8A3NZX0"/>
<dbReference type="InterPro" id="IPR050727">
    <property type="entry name" value="GH43_arabinanases"/>
</dbReference>
<proteinExistence type="inferred from homology"/>
<evidence type="ECO:0000256" key="3">
    <source>
        <dbReference type="ARBA" id="ARBA00009865"/>
    </source>
</evidence>
<name>A0A8A3NZX0_9HELO</name>
<evidence type="ECO:0000256" key="6">
    <source>
        <dbReference type="ARBA" id="ARBA00023295"/>
    </source>
</evidence>
<dbReference type="PIRSF" id="PIRSF026534">
    <property type="entry name" value="Endo_alpha-L-arabinosidase"/>
    <property type="match status" value="1"/>
</dbReference>
<evidence type="ECO:0000256" key="10">
    <source>
        <dbReference type="SAM" id="SignalP"/>
    </source>
</evidence>
<comment type="catalytic activity">
    <reaction evidence="1 7">
        <text>Endohydrolysis of (1-&gt;5)-alpha-arabinofuranosidic linkages in (1-&gt;5)-arabinans.</text>
        <dbReference type="EC" id="3.2.1.99"/>
    </reaction>
</comment>
<evidence type="ECO:0000256" key="8">
    <source>
        <dbReference type="PIRSR" id="PIRSR606710-1"/>
    </source>
</evidence>
<keyword evidence="5 7" id="KW-0378">Hydrolase</keyword>
<feature type="site" description="Important for catalytic activity, responsible for pKa modulation of the active site Glu and correct orientation of both the proton donor and substrate" evidence="9">
    <location>
        <position position="148"/>
    </location>
</feature>
<dbReference type="EC" id="3.2.1.99" evidence="4 7"/>
<dbReference type="EMBL" id="CP063406">
    <property type="protein sequence ID" value="QSZ31195.1"/>
    <property type="molecule type" value="Genomic_DNA"/>
</dbReference>
<organism evidence="11 12">
    <name type="scientific">Monilinia vaccinii-corymbosi</name>
    <dbReference type="NCBI Taxonomy" id="61207"/>
    <lineage>
        <taxon>Eukaryota</taxon>
        <taxon>Fungi</taxon>
        <taxon>Dikarya</taxon>
        <taxon>Ascomycota</taxon>
        <taxon>Pezizomycotina</taxon>
        <taxon>Leotiomycetes</taxon>
        <taxon>Helotiales</taxon>
        <taxon>Sclerotiniaceae</taxon>
        <taxon>Monilinia</taxon>
    </lineage>
</organism>
<comment type="similarity">
    <text evidence="3 7">Belongs to the glycosyl hydrolase 43 family.</text>
</comment>
<evidence type="ECO:0000256" key="2">
    <source>
        <dbReference type="ARBA" id="ARBA00004834"/>
    </source>
</evidence>
<dbReference type="InterPro" id="IPR023296">
    <property type="entry name" value="Glyco_hydro_beta-prop_sf"/>
</dbReference>
<feature type="chain" id="PRO_5032612814" description="Arabinan endo-1,5-alpha-L-arabinosidase" evidence="10">
    <location>
        <begin position="22"/>
        <end position="320"/>
    </location>
</feature>
<evidence type="ECO:0000256" key="1">
    <source>
        <dbReference type="ARBA" id="ARBA00000375"/>
    </source>
</evidence>
<dbReference type="Gene3D" id="2.115.10.20">
    <property type="entry name" value="Glycosyl hydrolase domain, family 43"/>
    <property type="match status" value="1"/>
</dbReference>
<evidence type="ECO:0000313" key="12">
    <source>
        <dbReference type="Proteomes" id="UP000672032"/>
    </source>
</evidence>
<evidence type="ECO:0000256" key="9">
    <source>
        <dbReference type="PIRSR" id="PIRSR606710-2"/>
    </source>
</evidence>
<evidence type="ECO:0000256" key="7">
    <source>
        <dbReference type="PIRNR" id="PIRNR026534"/>
    </source>
</evidence>
<feature type="active site" description="Proton donor" evidence="8">
    <location>
        <position position="199"/>
    </location>
</feature>
<dbReference type="SUPFAM" id="SSF75005">
    <property type="entry name" value="Arabinanase/levansucrase/invertase"/>
    <property type="match status" value="1"/>
</dbReference>
<sequence>MIFSRLLLPLVGLLSLASAYANPGACTGECFAHDPSVIERNDGTWFKFNTGKGVGIWKSPALSGPWKYVGDALNGGSTINHPGKGDIWAPDVSLIGSTYYMYYALSTFGTQDSTIGVASSSTMEPGSWTDHGAVGISSSAGSRYNAIDPNLIRAGNDYLITFGSFWNGIHQVKMASPLKVAGSAPYDLAFNATGTHSTEGAFMFFHDKFYYLLFSSGICCGYQDKKPAPGEEYKIVMCRSASAEGVFVDRNNNDCRQSHGSILLASHDLVYGPGGQGVLNTSKGPLLYYHYANLKGGIADKDYILGYNYLNFDKDGWPWV</sequence>
<dbReference type="GO" id="GO:0031222">
    <property type="term" value="P:arabinan catabolic process"/>
    <property type="evidence" value="ECO:0007669"/>
    <property type="project" value="UniProtKB-UniPathway"/>
</dbReference>
<dbReference type="GO" id="GO:0046558">
    <property type="term" value="F:arabinan endo-1,5-alpha-L-arabinosidase activity"/>
    <property type="evidence" value="ECO:0007669"/>
    <property type="project" value="UniProtKB-EC"/>
</dbReference>
<accession>A0A8A3NZX0</accession>
<dbReference type="UniPathway" id="UPA00667"/>
<dbReference type="InterPro" id="IPR006710">
    <property type="entry name" value="Glyco_hydro_43"/>
</dbReference>
<dbReference type="PANTHER" id="PTHR43301:SF3">
    <property type="entry name" value="ARABINAN ENDO-1,5-ALPHA-L-ARABINOSIDASE A-RELATED"/>
    <property type="match status" value="1"/>
</dbReference>
<feature type="active site" description="Proton acceptor" evidence="8">
    <location>
        <position position="34"/>
    </location>
</feature>
<dbReference type="CDD" id="cd18831">
    <property type="entry name" value="GH43_AnAbnA-like"/>
    <property type="match status" value="1"/>
</dbReference>
<gene>
    <name evidence="11" type="ORF">DSL72_000758</name>
</gene>
<evidence type="ECO:0000313" key="11">
    <source>
        <dbReference type="EMBL" id="QSZ31195.1"/>
    </source>
</evidence>
<dbReference type="Pfam" id="PF04616">
    <property type="entry name" value="Glyco_hydro_43"/>
    <property type="match status" value="1"/>
</dbReference>
<evidence type="ECO:0000256" key="4">
    <source>
        <dbReference type="ARBA" id="ARBA00012586"/>
    </source>
</evidence>
<dbReference type="Proteomes" id="UP000672032">
    <property type="component" value="Chromosome 2"/>
</dbReference>
<keyword evidence="6 7" id="KW-0326">Glycosidase</keyword>
<reference evidence="11" key="1">
    <citation type="submission" date="2020-10" db="EMBL/GenBank/DDBJ databases">
        <title>Genome Sequence of Monilinia vaccinii-corymbosi Sheds Light on Mummy Berry Disease Infection of Blueberry and Mating Type.</title>
        <authorList>
            <person name="Yow A.G."/>
            <person name="Zhang Y."/>
            <person name="Bansal K."/>
            <person name="Eacker S.M."/>
            <person name="Sullivan S."/>
            <person name="Liachko I."/>
            <person name="Cubeta M.A."/>
            <person name="Rollins J.A."/>
            <person name="Ashrafi H."/>
        </authorList>
    </citation>
    <scope>NUCLEOTIDE SEQUENCE</scope>
    <source>
        <strain evidence="11">RL-1</strain>
    </source>
</reference>
<dbReference type="OrthoDB" id="195678at2759"/>
<feature type="signal peptide" evidence="10">
    <location>
        <begin position="1"/>
        <end position="21"/>
    </location>
</feature>